<dbReference type="InterPro" id="IPR014729">
    <property type="entry name" value="Rossmann-like_a/b/a_fold"/>
</dbReference>
<dbReference type="InterPro" id="IPR051599">
    <property type="entry name" value="Cell_Envelope_Assoc"/>
</dbReference>
<feature type="transmembrane region" description="Helical" evidence="1">
    <location>
        <begin position="147"/>
        <end position="169"/>
    </location>
</feature>
<dbReference type="RefSeq" id="WP_244803031.1">
    <property type="nucleotide sequence ID" value="NZ_JALIEA010000006.1"/>
</dbReference>
<dbReference type="Proteomes" id="UP001139207">
    <property type="component" value="Unassembled WGS sequence"/>
</dbReference>
<feature type="transmembrane region" description="Helical" evidence="1">
    <location>
        <begin position="6"/>
        <end position="27"/>
    </location>
</feature>
<protein>
    <submittedName>
        <fullName evidence="3">YdcF family protein</fullName>
    </submittedName>
</protein>
<evidence type="ECO:0000259" key="2">
    <source>
        <dbReference type="Pfam" id="PF02698"/>
    </source>
</evidence>
<dbReference type="GO" id="GO:0000270">
    <property type="term" value="P:peptidoglycan metabolic process"/>
    <property type="evidence" value="ECO:0007669"/>
    <property type="project" value="TreeGrafter"/>
</dbReference>
<keyword evidence="4" id="KW-1185">Reference proteome</keyword>
<evidence type="ECO:0000313" key="3">
    <source>
        <dbReference type="EMBL" id="MCJ7857285.1"/>
    </source>
</evidence>
<feature type="domain" description="DUF218" evidence="2">
    <location>
        <begin position="180"/>
        <end position="321"/>
    </location>
</feature>
<dbReference type="Pfam" id="PF02698">
    <property type="entry name" value="DUF218"/>
    <property type="match status" value="1"/>
</dbReference>
<dbReference type="Gene3D" id="3.40.50.620">
    <property type="entry name" value="HUPs"/>
    <property type="match status" value="1"/>
</dbReference>
<evidence type="ECO:0000256" key="1">
    <source>
        <dbReference type="SAM" id="Phobius"/>
    </source>
</evidence>
<proteinExistence type="predicted"/>
<evidence type="ECO:0000313" key="4">
    <source>
        <dbReference type="Proteomes" id="UP001139207"/>
    </source>
</evidence>
<dbReference type="EMBL" id="JALIEA010000006">
    <property type="protein sequence ID" value="MCJ7857285.1"/>
    <property type="molecule type" value="Genomic_DNA"/>
</dbReference>
<feature type="transmembrane region" description="Helical" evidence="1">
    <location>
        <begin position="61"/>
        <end position="91"/>
    </location>
</feature>
<sequence>MAAPSVVLAVVTALGAVLLAAGVVGLIRDGRRIATPVYLTMGLGLLALGVGLLFAERGNLVPLTVASVIVIGTLLLGIVVGYPLLVLFLLYSGATVLRRESRSLGNALALIAGVGLLFLPTTLGMLAPSDTPRADAVGMVRYAVHMSATLVVLYFGFIFAAFTAASLLYRWRRIRKPPEVVIVLGAGLIDGDVTPLLAARLDRGLAVQRQFHGTPVIIASGGQGPDEPRPEGEAMRDYLIRQGADPATVVAETRSRNTEENLRFSRALLDDPSSPVVVATSSYHVFRAALLTRTLGMNAHAVGAPTAWYYYPSAVIREFAGVIRDRLRFTVLSLAVLVLLSVAFTLVVVPAMGPGPA</sequence>
<organism evidence="3 4">
    <name type="scientific">Corynebacterium kalidii</name>
    <dbReference type="NCBI Taxonomy" id="2931982"/>
    <lineage>
        <taxon>Bacteria</taxon>
        <taxon>Bacillati</taxon>
        <taxon>Actinomycetota</taxon>
        <taxon>Actinomycetes</taxon>
        <taxon>Mycobacteriales</taxon>
        <taxon>Corynebacteriaceae</taxon>
        <taxon>Corynebacterium</taxon>
    </lineage>
</organism>
<dbReference type="PANTHER" id="PTHR30336:SF18">
    <property type="entry name" value="MEMBRANE PROTEIN"/>
    <property type="match status" value="1"/>
</dbReference>
<dbReference type="PANTHER" id="PTHR30336">
    <property type="entry name" value="INNER MEMBRANE PROTEIN, PROBABLE PERMEASE"/>
    <property type="match status" value="1"/>
</dbReference>
<feature type="transmembrane region" description="Helical" evidence="1">
    <location>
        <begin position="329"/>
        <end position="352"/>
    </location>
</feature>
<dbReference type="CDD" id="cd06259">
    <property type="entry name" value="YdcF-like"/>
    <property type="match status" value="1"/>
</dbReference>
<keyword evidence="1" id="KW-0812">Transmembrane</keyword>
<dbReference type="GO" id="GO:0043164">
    <property type="term" value="P:Gram-negative-bacterium-type cell wall biogenesis"/>
    <property type="evidence" value="ECO:0007669"/>
    <property type="project" value="TreeGrafter"/>
</dbReference>
<feature type="transmembrane region" description="Helical" evidence="1">
    <location>
        <begin position="103"/>
        <end position="127"/>
    </location>
</feature>
<keyword evidence="1" id="KW-1133">Transmembrane helix</keyword>
<reference evidence="3" key="1">
    <citation type="submission" date="2022-04" db="EMBL/GenBank/DDBJ databases">
        <title>Corynebacterium kalidii LD5P10.</title>
        <authorList>
            <person name="Sun J.Q."/>
        </authorList>
    </citation>
    <scope>NUCLEOTIDE SEQUENCE</scope>
    <source>
        <strain evidence="3">LD5P10</strain>
    </source>
</reference>
<accession>A0A9X1WEP0</accession>
<name>A0A9X1WEP0_9CORY</name>
<gene>
    <name evidence="3" type="ORF">MUN33_00920</name>
</gene>
<keyword evidence="1" id="KW-0472">Membrane</keyword>
<dbReference type="GO" id="GO:0005886">
    <property type="term" value="C:plasma membrane"/>
    <property type="evidence" value="ECO:0007669"/>
    <property type="project" value="TreeGrafter"/>
</dbReference>
<feature type="transmembrane region" description="Helical" evidence="1">
    <location>
        <begin position="36"/>
        <end position="55"/>
    </location>
</feature>
<dbReference type="AlphaFoldDB" id="A0A9X1WEP0"/>
<comment type="caution">
    <text evidence="3">The sequence shown here is derived from an EMBL/GenBank/DDBJ whole genome shotgun (WGS) entry which is preliminary data.</text>
</comment>
<dbReference type="InterPro" id="IPR003848">
    <property type="entry name" value="DUF218"/>
</dbReference>